<dbReference type="InterPro" id="IPR010323">
    <property type="entry name" value="DUF924"/>
</dbReference>
<proteinExistence type="predicted"/>
<sequence>MVTPEQVLSYWVDDVGPVGWYSGNAELDAELREKFAATWREARTGACGLWLTSPVGTLGYIVLTDQLPRNMHRGTADAFVTDKSARASAKIAIERDWDLRIPEPVRQFFYIPLMHSENLIDQDRCCRLMKTRMPEVGLDSLRHARAHREIIRQFGRFPFRNEALDRATTSAEARWMKEGGYASALRVVDAKTAA</sequence>
<dbReference type="AlphaFoldDB" id="M9RNH7"/>
<dbReference type="SUPFAM" id="SSF48452">
    <property type="entry name" value="TPR-like"/>
    <property type="match status" value="1"/>
</dbReference>
<dbReference type="KEGG" id="oar:OA238_c11610"/>
<dbReference type="RefSeq" id="WP_015494550.1">
    <property type="nucleotide sequence ID" value="NC_020908.1"/>
</dbReference>
<organism evidence="1 2">
    <name type="scientific">Octadecabacter arcticus 238</name>
    <dbReference type="NCBI Taxonomy" id="391616"/>
    <lineage>
        <taxon>Bacteria</taxon>
        <taxon>Pseudomonadati</taxon>
        <taxon>Pseudomonadota</taxon>
        <taxon>Alphaproteobacteria</taxon>
        <taxon>Rhodobacterales</taxon>
        <taxon>Roseobacteraceae</taxon>
        <taxon>Octadecabacter</taxon>
    </lineage>
</organism>
<dbReference type="Gene3D" id="1.20.58.320">
    <property type="entry name" value="TPR-like"/>
    <property type="match status" value="1"/>
</dbReference>
<dbReference type="EMBL" id="CP003742">
    <property type="protein sequence ID" value="AGI71340.1"/>
    <property type="molecule type" value="Genomic_DNA"/>
</dbReference>
<dbReference type="Gene3D" id="1.25.40.10">
    <property type="entry name" value="Tetratricopeptide repeat domain"/>
    <property type="match status" value="1"/>
</dbReference>
<evidence type="ECO:0008006" key="3">
    <source>
        <dbReference type="Google" id="ProtNLM"/>
    </source>
</evidence>
<dbReference type="InterPro" id="IPR011990">
    <property type="entry name" value="TPR-like_helical_dom_sf"/>
</dbReference>
<dbReference type="Pfam" id="PF06041">
    <property type="entry name" value="DUF924"/>
    <property type="match status" value="1"/>
</dbReference>
<dbReference type="HOGENOM" id="CLU_065010_2_0_5"/>
<gene>
    <name evidence="1" type="ORF">OA238_c11610</name>
</gene>
<dbReference type="Proteomes" id="UP000004688">
    <property type="component" value="Chromosome"/>
</dbReference>
<protein>
    <recommendedName>
        <fullName evidence="3">DUF924 domain-containing protein</fullName>
    </recommendedName>
</protein>
<dbReference type="eggNOG" id="COG3803">
    <property type="taxonomic scope" value="Bacteria"/>
</dbReference>
<dbReference type="STRING" id="391616.OA238_c11610"/>
<keyword evidence="2" id="KW-1185">Reference proteome</keyword>
<reference evidence="1 2" key="1">
    <citation type="journal article" date="2013" name="PLoS ONE">
        <title>Poles Apart: Arctic and Antarctic Octadecabacter strains Share High Genome Plasticity and a New Type of Xanthorhodopsin.</title>
        <authorList>
            <person name="Vollmers J."/>
            <person name="Voget S."/>
            <person name="Dietrich S."/>
            <person name="Gollnow K."/>
            <person name="Smits M."/>
            <person name="Meyer K."/>
            <person name="Brinkhoff T."/>
            <person name="Simon M."/>
            <person name="Daniel R."/>
        </authorList>
    </citation>
    <scope>NUCLEOTIDE SEQUENCE [LARGE SCALE GENOMIC DNA]</scope>
    <source>
        <strain evidence="1 2">238</strain>
    </source>
</reference>
<evidence type="ECO:0000313" key="2">
    <source>
        <dbReference type="Proteomes" id="UP000004688"/>
    </source>
</evidence>
<dbReference type="OrthoDB" id="7593450at2"/>
<evidence type="ECO:0000313" key="1">
    <source>
        <dbReference type="EMBL" id="AGI71340.1"/>
    </source>
</evidence>
<name>M9RNH7_9RHOB</name>
<accession>M9RNH7</accession>